<name>A0AAU7B0M4_9ACTN</name>
<reference evidence="1" key="1">
    <citation type="submission" date="2022-12" db="EMBL/GenBank/DDBJ databases">
        <title>Paraconexibacter alkalitolerans sp. nov. and Baekduia alba sp. nov., isolated from soil and emended description of the genera Paraconexibacter (Chun et al., 2020) and Baekduia (An et al., 2020).</title>
        <authorList>
            <person name="Vieira S."/>
            <person name="Huber K.J."/>
            <person name="Geppert A."/>
            <person name="Wolf J."/>
            <person name="Neumann-Schaal M."/>
            <person name="Muesken M."/>
            <person name="Overmann J."/>
        </authorList>
    </citation>
    <scope>NUCLEOTIDE SEQUENCE</scope>
    <source>
        <strain evidence="1">AEG42_29</strain>
    </source>
</reference>
<dbReference type="AlphaFoldDB" id="A0AAU7B0M4"/>
<protein>
    <submittedName>
        <fullName evidence="1">Uncharacterized protein</fullName>
    </submittedName>
</protein>
<proteinExistence type="predicted"/>
<gene>
    <name evidence="1" type="ORF">DSM112329_04313</name>
</gene>
<evidence type="ECO:0000313" key="1">
    <source>
        <dbReference type="EMBL" id="XAY07431.1"/>
    </source>
</evidence>
<accession>A0AAU7B0M4</accession>
<dbReference type="RefSeq" id="WP_354698626.1">
    <property type="nucleotide sequence ID" value="NZ_CP114014.1"/>
</dbReference>
<dbReference type="EMBL" id="CP114014">
    <property type="protein sequence ID" value="XAY07431.1"/>
    <property type="molecule type" value="Genomic_DNA"/>
</dbReference>
<organism evidence="1">
    <name type="scientific">Paraconexibacter sp. AEG42_29</name>
    <dbReference type="NCBI Taxonomy" id="2997339"/>
    <lineage>
        <taxon>Bacteria</taxon>
        <taxon>Bacillati</taxon>
        <taxon>Actinomycetota</taxon>
        <taxon>Thermoleophilia</taxon>
        <taxon>Solirubrobacterales</taxon>
        <taxon>Paraconexibacteraceae</taxon>
        <taxon>Paraconexibacter</taxon>
    </lineage>
</organism>
<dbReference type="KEGG" id="parq:DSM112329_04313"/>
<sequence>MSSQTHNLVHYDATQRRLWIAGQRCHHGATGALMAGIAAAGLAAARLHMSGTVALLAAGTLLMADDWHDRRIWFERGWQNQPWPDAHA</sequence>